<dbReference type="SMART" id="SM00267">
    <property type="entry name" value="GGDEF"/>
    <property type="match status" value="1"/>
</dbReference>
<keyword evidence="6" id="KW-1185">Reference proteome</keyword>
<dbReference type="SUPFAM" id="SSF141868">
    <property type="entry name" value="EAL domain-like"/>
    <property type="match status" value="2"/>
</dbReference>
<dbReference type="EMBL" id="CP121687">
    <property type="protein sequence ID" value="WZL70976.1"/>
    <property type="molecule type" value="Genomic_DNA"/>
</dbReference>
<sequence length="613" mass="69898">MSRHHKTKNELIQELEKMQIEIQGLKKAYENLQTLANVAPIGLCVVDEEGLYEYVNEFYCKLYGYEPEELLGKHFSMIIPPENKPMLIEQHKEFMKNRVNTTKEFKVVNKKQEQFTVLVTSVYFADSNSQPKKASYVIDITEQKKIEDIFRYQAYHDALTGLPNRKFFMENLNAALEKCSENNHMLAIMFLDLDRFKNINDVLGHSAGDLLLQSVAERLRKSLEESYIISRFGGDEFVILLPEVYYIDSITKTAEKIIKLFDIPFFIHGKELFISASMGIGIFPCDGRDPETLIKNADTAMYRAKAGTRGNYQLYSSSIDLSAFSSLTLENDLYHALEENQLVLYYQPQVNICTGEIVGAEALIRWQHPELGLLSPDKFIPLAESNGLIIPIGKWVLETACMQNKKWQDLGYPSIQIAVNLSVLQIQQNDFIDTVTNILRTSKLNPSDLELEITESIIMRSNIEDLMKLNKLKQLGIKISMDDFGVGYSSLSNLKNLDLHHLKIDRSFLYDIDLNSNNCAIFTAILLLANSLNLNIIPEGIETQNQFKFLKQILSFASSTLQLKVNAENLQSQSNTQIITENLCAKVQGYLFSPPVPADQFEELLKKGKFEIN</sequence>
<dbReference type="PANTHER" id="PTHR44757:SF2">
    <property type="entry name" value="BIOFILM ARCHITECTURE MAINTENANCE PROTEIN MBAA"/>
    <property type="match status" value="1"/>
</dbReference>
<dbReference type="SMART" id="SM00091">
    <property type="entry name" value="PAS"/>
    <property type="match status" value="1"/>
</dbReference>
<dbReference type="Gene3D" id="3.30.70.270">
    <property type="match status" value="1"/>
</dbReference>
<dbReference type="InterPro" id="IPR043128">
    <property type="entry name" value="Rev_trsase/Diguanyl_cyclase"/>
</dbReference>
<feature type="domain" description="PAS" evidence="2">
    <location>
        <begin position="28"/>
        <end position="98"/>
    </location>
</feature>
<dbReference type="CDD" id="cd00130">
    <property type="entry name" value="PAS"/>
    <property type="match status" value="1"/>
</dbReference>
<dbReference type="InterPro" id="IPR052155">
    <property type="entry name" value="Biofilm_reg_signaling"/>
</dbReference>
<dbReference type="RefSeq" id="WP_341877937.1">
    <property type="nucleotide sequence ID" value="NZ_CP121687.1"/>
</dbReference>
<dbReference type="Proteomes" id="UP001486565">
    <property type="component" value="Chromosome"/>
</dbReference>
<dbReference type="InterPro" id="IPR013655">
    <property type="entry name" value="PAS_fold_3"/>
</dbReference>
<proteinExistence type="predicted"/>
<feature type="domain" description="EAL" evidence="3">
    <location>
        <begin position="326"/>
        <end position="609"/>
    </location>
</feature>
<dbReference type="Gene3D" id="3.20.20.450">
    <property type="entry name" value="EAL domain"/>
    <property type="match status" value="2"/>
</dbReference>
<reference evidence="5 6" key="1">
    <citation type="submission" date="2023-03" db="EMBL/GenBank/DDBJ databases">
        <title>Novel Species.</title>
        <authorList>
            <person name="Ma S."/>
        </authorList>
    </citation>
    <scope>NUCLEOTIDE SEQUENCE [LARGE SCALE GENOMIC DNA]</scope>
    <source>
        <strain evidence="5 6">LIND6LT2</strain>
    </source>
</reference>
<dbReference type="CDD" id="cd01949">
    <property type="entry name" value="GGDEF"/>
    <property type="match status" value="1"/>
</dbReference>
<organism evidence="5 6">
    <name type="scientific">Defluviitalea saccharophila</name>
    <dbReference type="NCBI Taxonomy" id="879970"/>
    <lineage>
        <taxon>Bacteria</taxon>
        <taxon>Bacillati</taxon>
        <taxon>Bacillota</taxon>
        <taxon>Clostridia</taxon>
        <taxon>Lachnospirales</taxon>
        <taxon>Defluviitaleaceae</taxon>
        <taxon>Defluviitalea</taxon>
    </lineage>
</organism>
<dbReference type="PROSITE" id="PS50887">
    <property type="entry name" value="GGDEF"/>
    <property type="match status" value="1"/>
</dbReference>
<dbReference type="NCBIfam" id="TIGR00254">
    <property type="entry name" value="GGDEF"/>
    <property type="match status" value="1"/>
</dbReference>
<evidence type="ECO:0000259" key="3">
    <source>
        <dbReference type="PROSITE" id="PS50883"/>
    </source>
</evidence>
<evidence type="ECO:0000259" key="2">
    <source>
        <dbReference type="PROSITE" id="PS50112"/>
    </source>
</evidence>
<dbReference type="PANTHER" id="PTHR44757">
    <property type="entry name" value="DIGUANYLATE CYCLASE DGCP"/>
    <property type="match status" value="1"/>
</dbReference>
<feature type="coiled-coil region" evidence="1">
    <location>
        <begin position="1"/>
        <end position="35"/>
    </location>
</feature>
<evidence type="ECO:0000313" key="5">
    <source>
        <dbReference type="EMBL" id="WZL70976.1"/>
    </source>
</evidence>
<dbReference type="NCBIfam" id="TIGR00229">
    <property type="entry name" value="sensory_box"/>
    <property type="match status" value="1"/>
</dbReference>
<gene>
    <name evidence="5" type="ORF">QBE51_05490</name>
</gene>
<evidence type="ECO:0000259" key="4">
    <source>
        <dbReference type="PROSITE" id="PS50887"/>
    </source>
</evidence>
<keyword evidence="1" id="KW-0175">Coiled coil</keyword>
<feature type="domain" description="GGDEF" evidence="4">
    <location>
        <begin position="184"/>
        <end position="317"/>
    </location>
</feature>
<dbReference type="SUPFAM" id="SSF55785">
    <property type="entry name" value="PYP-like sensor domain (PAS domain)"/>
    <property type="match status" value="1"/>
</dbReference>
<dbReference type="Pfam" id="PF08447">
    <property type="entry name" value="PAS_3"/>
    <property type="match status" value="1"/>
</dbReference>
<dbReference type="InterPro" id="IPR029787">
    <property type="entry name" value="Nucleotide_cyclase"/>
</dbReference>
<dbReference type="InterPro" id="IPR035919">
    <property type="entry name" value="EAL_sf"/>
</dbReference>
<evidence type="ECO:0000256" key="1">
    <source>
        <dbReference type="SAM" id="Coils"/>
    </source>
</evidence>
<dbReference type="InterPro" id="IPR001633">
    <property type="entry name" value="EAL_dom"/>
</dbReference>
<dbReference type="InterPro" id="IPR035965">
    <property type="entry name" value="PAS-like_dom_sf"/>
</dbReference>
<name>A0ABZ2Y8M8_9FIRM</name>
<dbReference type="PROSITE" id="PS50112">
    <property type="entry name" value="PAS"/>
    <property type="match status" value="1"/>
</dbReference>
<dbReference type="Gene3D" id="3.30.450.20">
    <property type="entry name" value="PAS domain"/>
    <property type="match status" value="1"/>
</dbReference>
<dbReference type="InterPro" id="IPR000014">
    <property type="entry name" value="PAS"/>
</dbReference>
<dbReference type="SMART" id="SM00052">
    <property type="entry name" value="EAL"/>
    <property type="match status" value="1"/>
</dbReference>
<dbReference type="PROSITE" id="PS50883">
    <property type="entry name" value="EAL"/>
    <property type="match status" value="1"/>
</dbReference>
<dbReference type="Pfam" id="PF00990">
    <property type="entry name" value="GGDEF"/>
    <property type="match status" value="1"/>
</dbReference>
<dbReference type="SUPFAM" id="SSF55073">
    <property type="entry name" value="Nucleotide cyclase"/>
    <property type="match status" value="1"/>
</dbReference>
<accession>A0ABZ2Y8M8</accession>
<evidence type="ECO:0000313" key="6">
    <source>
        <dbReference type="Proteomes" id="UP001486565"/>
    </source>
</evidence>
<protein>
    <submittedName>
        <fullName evidence="5">EAL domain-containing protein</fullName>
    </submittedName>
</protein>
<dbReference type="CDD" id="cd01948">
    <property type="entry name" value="EAL"/>
    <property type="match status" value="1"/>
</dbReference>
<dbReference type="Pfam" id="PF00563">
    <property type="entry name" value="EAL"/>
    <property type="match status" value="1"/>
</dbReference>
<dbReference type="InterPro" id="IPR000160">
    <property type="entry name" value="GGDEF_dom"/>
</dbReference>